<dbReference type="PROSITE" id="PS50950">
    <property type="entry name" value="ZF_THAP"/>
    <property type="match status" value="1"/>
</dbReference>
<evidence type="ECO:0000313" key="8">
    <source>
        <dbReference type="RefSeq" id="XP_046601225.1"/>
    </source>
</evidence>
<dbReference type="InterPro" id="IPR006612">
    <property type="entry name" value="THAP_Znf"/>
</dbReference>
<dbReference type="SMART" id="SM00980">
    <property type="entry name" value="THAP"/>
    <property type="match status" value="1"/>
</dbReference>
<keyword evidence="2 5" id="KW-0863">Zinc-finger</keyword>
<keyword evidence="1" id="KW-0479">Metal-binding</keyword>
<dbReference type="InterPro" id="IPR038441">
    <property type="entry name" value="THAP_Znf_sf"/>
</dbReference>
<evidence type="ECO:0000256" key="3">
    <source>
        <dbReference type="ARBA" id="ARBA00022833"/>
    </source>
</evidence>
<dbReference type="Proteomes" id="UP000829291">
    <property type="component" value="Chromosome 7"/>
</dbReference>
<evidence type="ECO:0000256" key="1">
    <source>
        <dbReference type="ARBA" id="ARBA00022723"/>
    </source>
</evidence>
<evidence type="ECO:0000256" key="2">
    <source>
        <dbReference type="ARBA" id="ARBA00022771"/>
    </source>
</evidence>
<proteinExistence type="predicted"/>
<dbReference type="RefSeq" id="XP_046601225.1">
    <property type="nucleotide sequence ID" value="XM_046745269.1"/>
</dbReference>
<feature type="domain" description="THAP-type" evidence="6">
    <location>
        <begin position="1"/>
        <end position="90"/>
    </location>
</feature>
<accession>A0ABM3GLW6</accession>
<evidence type="ECO:0000256" key="5">
    <source>
        <dbReference type="PROSITE-ProRule" id="PRU00309"/>
    </source>
</evidence>
<dbReference type="Pfam" id="PF05485">
    <property type="entry name" value="THAP"/>
    <property type="match status" value="1"/>
</dbReference>
<name>A0ABM3GLW6_NEOLC</name>
<dbReference type="Gene3D" id="6.20.210.20">
    <property type="entry name" value="THAP domain"/>
    <property type="match status" value="1"/>
</dbReference>
<keyword evidence="7" id="KW-1185">Reference proteome</keyword>
<keyword evidence="3" id="KW-0862">Zinc</keyword>
<keyword evidence="4 5" id="KW-0238">DNA-binding</keyword>
<sequence>MPHCAAIRCTHKSSAKSKAQLEIEKRTKISYHRFLKKIYERKIWINRMGLTEASLQKYPYLCSCHFSSDSFDRTLVCKIRLKYFAVPSIHNVQDVSNTAAFDNDVVDNVVVNMVAKEKTKIKHSRKLKN</sequence>
<organism evidence="7 8">
    <name type="scientific">Neodiprion lecontei</name>
    <name type="common">Redheaded pine sawfly</name>
    <dbReference type="NCBI Taxonomy" id="441921"/>
    <lineage>
        <taxon>Eukaryota</taxon>
        <taxon>Metazoa</taxon>
        <taxon>Ecdysozoa</taxon>
        <taxon>Arthropoda</taxon>
        <taxon>Hexapoda</taxon>
        <taxon>Insecta</taxon>
        <taxon>Pterygota</taxon>
        <taxon>Neoptera</taxon>
        <taxon>Endopterygota</taxon>
        <taxon>Hymenoptera</taxon>
        <taxon>Tenthredinoidea</taxon>
        <taxon>Diprionidae</taxon>
        <taxon>Diprioninae</taxon>
        <taxon>Neodiprion</taxon>
    </lineage>
</organism>
<dbReference type="GeneID" id="124295390"/>
<dbReference type="SUPFAM" id="SSF57716">
    <property type="entry name" value="Glucocorticoid receptor-like (DNA-binding domain)"/>
    <property type="match status" value="1"/>
</dbReference>
<protein>
    <submittedName>
        <fullName evidence="8">Peroxynitrite isomerase THAP4-like</fullName>
    </submittedName>
</protein>
<evidence type="ECO:0000313" key="7">
    <source>
        <dbReference type="Proteomes" id="UP000829291"/>
    </source>
</evidence>
<gene>
    <name evidence="8" type="primary">LOC124295390</name>
</gene>
<evidence type="ECO:0000256" key="4">
    <source>
        <dbReference type="ARBA" id="ARBA00023125"/>
    </source>
</evidence>
<evidence type="ECO:0000259" key="6">
    <source>
        <dbReference type="PROSITE" id="PS50950"/>
    </source>
</evidence>
<reference evidence="8" key="1">
    <citation type="submission" date="2025-08" db="UniProtKB">
        <authorList>
            <consortium name="RefSeq"/>
        </authorList>
    </citation>
    <scope>IDENTIFICATION</scope>
    <source>
        <tissue evidence="8">Thorax and Abdomen</tissue>
    </source>
</reference>